<gene>
    <name evidence="6" type="ORF">EJ05DRAFT_388565</name>
</gene>
<keyword evidence="7" id="KW-1185">Reference proteome</keyword>
<evidence type="ECO:0000256" key="1">
    <source>
        <dbReference type="ARBA" id="ARBA00004370"/>
    </source>
</evidence>
<evidence type="ECO:0000256" key="2">
    <source>
        <dbReference type="ARBA" id="ARBA00022692"/>
    </source>
</evidence>
<dbReference type="OrthoDB" id="6354873at2759"/>
<dbReference type="PANTHER" id="PTHR11863">
    <property type="entry name" value="STEROL DESATURASE"/>
    <property type="match status" value="1"/>
</dbReference>
<dbReference type="Pfam" id="PF04116">
    <property type="entry name" value="FA_hydroxylase"/>
    <property type="match status" value="1"/>
</dbReference>
<sequence length="347" mass="41161">MSVQRDPRDSMTSTWRKDRKQWTIFHYLIDWLQLYGSNMDQDVPVFKKTDKMAWIPHIEQHKWIVLHALWPFAVQQAYISLYGKNWSPVFSFIFYNVAFTLNAVHQLHMMRGLGHIHGFLDGDVHGRDEIPDHSVGSVVRSLISTATFRPMMSVFLAYRTSQGPLTMSLWTPVEIGLYGIILDFWFYWYHRCMHHFDGLWKFHRRHHLTKHPNPLLTLYADTEQEIFDIAIIPLMTYLTLRFMGFPMGFYDWWLCHQYIVFTELWGHSGIRVYATPANPLALFLRFFDAELAIEDHDLHHRKGWKKSMNYGKQTLLWDRAFKTAGDRIETKPELVDYNSPITLNVFG</sequence>
<dbReference type="GeneID" id="54482356"/>
<comment type="subcellular location">
    <subcellularLocation>
        <location evidence="1">Membrane</location>
    </subcellularLocation>
</comment>
<keyword evidence="4" id="KW-0472">Membrane</keyword>
<protein>
    <recommendedName>
        <fullName evidence="5">Fatty acid hydroxylase domain-containing protein</fullName>
    </recommendedName>
</protein>
<dbReference type="GO" id="GO:0016491">
    <property type="term" value="F:oxidoreductase activity"/>
    <property type="evidence" value="ECO:0007669"/>
    <property type="project" value="InterPro"/>
</dbReference>
<dbReference type="InterPro" id="IPR050307">
    <property type="entry name" value="Sterol_Desaturase_Related"/>
</dbReference>
<dbReference type="RefSeq" id="XP_033599848.1">
    <property type="nucleotide sequence ID" value="XM_033741302.1"/>
</dbReference>
<keyword evidence="2" id="KW-0812">Transmembrane</keyword>
<feature type="domain" description="Fatty acid hydroxylase" evidence="5">
    <location>
        <begin position="177"/>
        <end position="323"/>
    </location>
</feature>
<evidence type="ECO:0000256" key="3">
    <source>
        <dbReference type="ARBA" id="ARBA00022989"/>
    </source>
</evidence>
<dbReference type="GO" id="GO:0008610">
    <property type="term" value="P:lipid biosynthetic process"/>
    <property type="evidence" value="ECO:0007669"/>
    <property type="project" value="InterPro"/>
</dbReference>
<reference evidence="6" key="1">
    <citation type="journal article" date="2020" name="Stud. Mycol.">
        <title>101 Dothideomycetes genomes: a test case for predicting lifestyles and emergence of pathogens.</title>
        <authorList>
            <person name="Haridas S."/>
            <person name="Albert R."/>
            <person name="Binder M."/>
            <person name="Bloem J."/>
            <person name="Labutti K."/>
            <person name="Salamov A."/>
            <person name="Andreopoulos B."/>
            <person name="Baker S."/>
            <person name="Barry K."/>
            <person name="Bills G."/>
            <person name="Bluhm B."/>
            <person name="Cannon C."/>
            <person name="Castanera R."/>
            <person name="Culley D."/>
            <person name="Daum C."/>
            <person name="Ezra D."/>
            <person name="Gonzalez J."/>
            <person name="Henrissat B."/>
            <person name="Kuo A."/>
            <person name="Liang C."/>
            <person name="Lipzen A."/>
            <person name="Lutzoni F."/>
            <person name="Magnuson J."/>
            <person name="Mondo S."/>
            <person name="Nolan M."/>
            <person name="Ohm R."/>
            <person name="Pangilinan J."/>
            <person name="Park H.-J."/>
            <person name="Ramirez L."/>
            <person name="Alfaro M."/>
            <person name="Sun H."/>
            <person name="Tritt A."/>
            <person name="Yoshinaga Y."/>
            <person name="Zwiers L.-H."/>
            <person name="Turgeon B."/>
            <person name="Goodwin S."/>
            <person name="Spatafora J."/>
            <person name="Crous P."/>
            <person name="Grigoriev I."/>
        </authorList>
    </citation>
    <scope>NUCLEOTIDE SEQUENCE</scope>
    <source>
        <strain evidence="6">CBS 121739</strain>
    </source>
</reference>
<name>A0A6A6W751_9PEZI</name>
<evidence type="ECO:0000259" key="5">
    <source>
        <dbReference type="Pfam" id="PF04116"/>
    </source>
</evidence>
<organism evidence="6 7">
    <name type="scientific">Pseudovirgaria hyperparasitica</name>
    <dbReference type="NCBI Taxonomy" id="470096"/>
    <lineage>
        <taxon>Eukaryota</taxon>
        <taxon>Fungi</taxon>
        <taxon>Dikarya</taxon>
        <taxon>Ascomycota</taxon>
        <taxon>Pezizomycotina</taxon>
        <taxon>Dothideomycetes</taxon>
        <taxon>Dothideomycetes incertae sedis</taxon>
        <taxon>Acrospermales</taxon>
        <taxon>Acrospermaceae</taxon>
        <taxon>Pseudovirgaria</taxon>
    </lineage>
</organism>
<dbReference type="AlphaFoldDB" id="A0A6A6W751"/>
<dbReference type="Proteomes" id="UP000799437">
    <property type="component" value="Unassembled WGS sequence"/>
</dbReference>
<dbReference type="GO" id="GO:0016020">
    <property type="term" value="C:membrane"/>
    <property type="evidence" value="ECO:0007669"/>
    <property type="project" value="UniProtKB-SubCell"/>
</dbReference>
<evidence type="ECO:0000313" key="7">
    <source>
        <dbReference type="Proteomes" id="UP000799437"/>
    </source>
</evidence>
<keyword evidence="3" id="KW-1133">Transmembrane helix</keyword>
<evidence type="ECO:0000256" key="4">
    <source>
        <dbReference type="ARBA" id="ARBA00023136"/>
    </source>
</evidence>
<proteinExistence type="predicted"/>
<dbReference type="EMBL" id="ML996573">
    <property type="protein sequence ID" value="KAF2757397.1"/>
    <property type="molecule type" value="Genomic_DNA"/>
</dbReference>
<dbReference type="InterPro" id="IPR006694">
    <property type="entry name" value="Fatty_acid_hydroxylase"/>
</dbReference>
<accession>A0A6A6W751</accession>
<evidence type="ECO:0000313" key="6">
    <source>
        <dbReference type="EMBL" id="KAF2757397.1"/>
    </source>
</evidence>
<dbReference type="GO" id="GO:0005506">
    <property type="term" value="F:iron ion binding"/>
    <property type="evidence" value="ECO:0007669"/>
    <property type="project" value="InterPro"/>
</dbReference>